<comment type="similarity">
    <text evidence="2 5">Belongs to the short-chain dehydrogenases/reductases (SDR) family.</text>
</comment>
<keyword evidence="4" id="KW-0560">Oxidoreductase</keyword>
<dbReference type="GO" id="GO:0016491">
    <property type="term" value="F:oxidoreductase activity"/>
    <property type="evidence" value="ECO:0007669"/>
    <property type="project" value="UniProtKB-KW"/>
</dbReference>
<dbReference type="EMBL" id="VIIS01001085">
    <property type="protein sequence ID" value="KAF0302172.1"/>
    <property type="molecule type" value="Genomic_DNA"/>
</dbReference>
<dbReference type="PRINTS" id="PR00080">
    <property type="entry name" value="SDRFAMILY"/>
</dbReference>
<comment type="caution">
    <text evidence="7">The sequence shown here is derived from an EMBL/GenBank/DDBJ whole genome shotgun (WGS) entry which is preliminary data.</text>
</comment>
<comment type="subcellular location">
    <subcellularLocation>
        <location evidence="1">Endoplasmic reticulum</location>
    </subcellularLocation>
</comment>
<dbReference type="Proteomes" id="UP000440578">
    <property type="component" value="Unassembled WGS sequence"/>
</dbReference>
<organism evidence="7 8">
    <name type="scientific">Amphibalanus amphitrite</name>
    <name type="common">Striped barnacle</name>
    <name type="synonym">Balanus amphitrite</name>
    <dbReference type="NCBI Taxonomy" id="1232801"/>
    <lineage>
        <taxon>Eukaryota</taxon>
        <taxon>Metazoa</taxon>
        <taxon>Ecdysozoa</taxon>
        <taxon>Arthropoda</taxon>
        <taxon>Crustacea</taxon>
        <taxon>Multicrustacea</taxon>
        <taxon>Cirripedia</taxon>
        <taxon>Thoracica</taxon>
        <taxon>Thoracicalcarea</taxon>
        <taxon>Balanomorpha</taxon>
        <taxon>Balanoidea</taxon>
        <taxon>Balanidae</taxon>
        <taxon>Amphibalaninae</taxon>
        <taxon>Amphibalanus</taxon>
    </lineage>
</organism>
<name>A0A6A4WH89_AMPAM</name>
<keyword evidence="6" id="KW-0472">Membrane</keyword>
<dbReference type="PANTHER" id="PTHR43899:SF13">
    <property type="entry name" value="RH59310P"/>
    <property type="match status" value="1"/>
</dbReference>
<dbReference type="CDD" id="cd05356">
    <property type="entry name" value="17beta-HSD1_like_SDR_c"/>
    <property type="match status" value="1"/>
</dbReference>
<evidence type="ECO:0000313" key="7">
    <source>
        <dbReference type="EMBL" id="KAF0302172.1"/>
    </source>
</evidence>
<keyword evidence="6" id="KW-1133">Transmembrane helix</keyword>
<dbReference type="FunFam" id="3.40.50.720:FF:000137">
    <property type="entry name" value="Hydroxysteroid (17-beta) dehydrogenase 3"/>
    <property type="match status" value="1"/>
</dbReference>
<reference evidence="7 8" key="1">
    <citation type="submission" date="2019-07" db="EMBL/GenBank/DDBJ databases">
        <title>Draft genome assembly of a fouling barnacle, Amphibalanus amphitrite (Darwin, 1854): The first reference genome for Thecostraca.</title>
        <authorList>
            <person name="Kim W."/>
        </authorList>
    </citation>
    <scope>NUCLEOTIDE SEQUENCE [LARGE SCALE GENOMIC DNA]</scope>
    <source>
        <strain evidence="7">SNU_AA5</strain>
        <tissue evidence="7">Soma without cirri and trophi</tissue>
    </source>
</reference>
<protein>
    <submittedName>
        <fullName evidence="7">Very-long-chain 3-oxoacyl-CoA reductase</fullName>
    </submittedName>
</protein>
<dbReference type="InterPro" id="IPR020904">
    <property type="entry name" value="Sc_DH/Rdtase_CS"/>
</dbReference>
<keyword evidence="8" id="KW-1185">Reference proteome</keyword>
<dbReference type="Gene3D" id="3.40.50.720">
    <property type="entry name" value="NAD(P)-binding Rossmann-like Domain"/>
    <property type="match status" value="1"/>
</dbReference>
<dbReference type="PANTHER" id="PTHR43899">
    <property type="entry name" value="RH59310P"/>
    <property type="match status" value="1"/>
</dbReference>
<evidence type="ECO:0000256" key="5">
    <source>
        <dbReference type="RuleBase" id="RU000363"/>
    </source>
</evidence>
<dbReference type="InterPro" id="IPR051019">
    <property type="entry name" value="VLCFA-Steroid_DH"/>
</dbReference>
<feature type="transmembrane region" description="Helical" evidence="6">
    <location>
        <begin position="7"/>
        <end position="32"/>
    </location>
</feature>
<evidence type="ECO:0000313" key="8">
    <source>
        <dbReference type="Proteomes" id="UP000440578"/>
    </source>
</evidence>
<accession>A0A6A4WH89</accession>
<dbReference type="AlphaFoldDB" id="A0A6A4WH89"/>
<proteinExistence type="inferred from homology"/>
<evidence type="ECO:0000256" key="3">
    <source>
        <dbReference type="ARBA" id="ARBA00022857"/>
    </source>
</evidence>
<sequence>MVCVIELLGYAAALFLVSKIALAVYRFVYIFFLGDMLGHTPNYKKLGEWAVITGATDGIGKAYAMEFARRGLNVLLISRTQSKLDQVAKEIETKHGVKTKTVAMDFTQGLSAYGPVKQGLEGLDIAVLVNNVGMNYDHPEYFTEIPDDKFTENILNCNALSVTAMTRFVLPHMLEKKKGVIINLSSFSAVMPTALLTQYSATKAYVAQLSSGLATEVRARGVIVQSTTPAFVCSNMSKYTSPRLFVPSAEQFVRAQLRTVGLETETFGCPSHKIQGMAAGFGNRNLPESVMVNYYYERMLGVRSRALRRKAQKKD</sequence>
<dbReference type="InterPro" id="IPR002347">
    <property type="entry name" value="SDR_fam"/>
</dbReference>
<dbReference type="Pfam" id="PF00106">
    <property type="entry name" value="adh_short"/>
    <property type="match status" value="1"/>
</dbReference>
<dbReference type="PIRSF" id="PIRSF000126">
    <property type="entry name" value="11-beta-HSD1"/>
    <property type="match status" value="1"/>
</dbReference>
<evidence type="ECO:0000256" key="2">
    <source>
        <dbReference type="ARBA" id="ARBA00006484"/>
    </source>
</evidence>
<dbReference type="InterPro" id="IPR036291">
    <property type="entry name" value="NAD(P)-bd_dom_sf"/>
</dbReference>
<dbReference type="OrthoDB" id="5545019at2759"/>
<dbReference type="SUPFAM" id="SSF51735">
    <property type="entry name" value="NAD(P)-binding Rossmann-fold domains"/>
    <property type="match status" value="1"/>
</dbReference>
<keyword evidence="6" id="KW-0812">Transmembrane</keyword>
<evidence type="ECO:0000256" key="4">
    <source>
        <dbReference type="ARBA" id="ARBA00023002"/>
    </source>
</evidence>
<dbReference type="PROSITE" id="PS00061">
    <property type="entry name" value="ADH_SHORT"/>
    <property type="match status" value="1"/>
</dbReference>
<keyword evidence="3" id="KW-0521">NADP</keyword>
<evidence type="ECO:0000256" key="6">
    <source>
        <dbReference type="SAM" id="Phobius"/>
    </source>
</evidence>
<dbReference type="GO" id="GO:0005783">
    <property type="term" value="C:endoplasmic reticulum"/>
    <property type="evidence" value="ECO:0007669"/>
    <property type="project" value="UniProtKB-SubCell"/>
</dbReference>
<gene>
    <name evidence="7" type="primary">HSD17B12</name>
    <name evidence="7" type="ORF">FJT64_025715</name>
</gene>
<evidence type="ECO:0000256" key="1">
    <source>
        <dbReference type="ARBA" id="ARBA00004240"/>
    </source>
</evidence>
<dbReference type="PRINTS" id="PR00081">
    <property type="entry name" value="GDHRDH"/>
</dbReference>